<dbReference type="Proteomes" id="UP001500363">
    <property type="component" value="Unassembled WGS sequence"/>
</dbReference>
<dbReference type="RefSeq" id="WP_344182459.1">
    <property type="nucleotide sequence ID" value="NZ_BAAANC010000004.1"/>
</dbReference>
<evidence type="ECO:0000256" key="1">
    <source>
        <dbReference type="SAM" id="MobiDB-lite"/>
    </source>
</evidence>
<keyword evidence="3" id="KW-1185">Reference proteome</keyword>
<evidence type="ECO:0000313" key="2">
    <source>
        <dbReference type="EMBL" id="GAA1557312.1"/>
    </source>
</evidence>
<protein>
    <submittedName>
        <fullName evidence="2">DUF1800 domain-containing protein</fullName>
    </submittedName>
</protein>
<dbReference type="InterPro" id="IPR014917">
    <property type="entry name" value="DUF1800"/>
</dbReference>
<gene>
    <name evidence="2" type="ORF">GCM10009741_72570</name>
</gene>
<dbReference type="Pfam" id="PF08811">
    <property type="entry name" value="DUF1800"/>
    <property type="match status" value="1"/>
</dbReference>
<name>A0ABN2CJ52_9ACTN</name>
<reference evidence="2 3" key="1">
    <citation type="journal article" date="2019" name="Int. J. Syst. Evol. Microbiol.">
        <title>The Global Catalogue of Microorganisms (GCM) 10K type strain sequencing project: providing services to taxonomists for standard genome sequencing and annotation.</title>
        <authorList>
            <consortium name="The Broad Institute Genomics Platform"/>
            <consortium name="The Broad Institute Genome Sequencing Center for Infectious Disease"/>
            <person name="Wu L."/>
            <person name="Ma J."/>
        </authorList>
    </citation>
    <scope>NUCLEOTIDE SEQUENCE [LARGE SCALE GENOMIC DNA]</scope>
    <source>
        <strain evidence="2 3">JCM 14303</strain>
    </source>
</reference>
<feature type="region of interest" description="Disordered" evidence="1">
    <location>
        <begin position="40"/>
        <end position="66"/>
    </location>
</feature>
<proteinExistence type="predicted"/>
<organism evidence="2 3">
    <name type="scientific">Kribbella lupini</name>
    <dbReference type="NCBI Taxonomy" id="291602"/>
    <lineage>
        <taxon>Bacteria</taxon>
        <taxon>Bacillati</taxon>
        <taxon>Actinomycetota</taxon>
        <taxon>Actinomycetes</taxon>
        <taxon>Propionibacteriales</taxon>
        <taxon>Kribbellaceae</taxon>
        <taxon>Kribbella</taxon>
    </lineage>
</organism>
<evidence type="ECO:0000313" key="3">
    <source>
        <dbReference type="Proteomes" id="UP001500363"/>
    </source>
</evidence>
<feature type="compositionally biased region" description="Basic and acidic residues" evidence="1">
    <location>
        <begin position="55"/>
        <end position="66"/>
    </location>
</feature>
<dbReference type="EMBL" id="BAAANC010000004">
    <property type="protein sequence ID" value="GAA1557312.1"/>
    <property type="molecule type" value="Genomic_DNA"/>
</dbReference>
<accession>A0ABN2CJ52</accession>
<comment type="caution">
    <text evidence="2">The sequence shown here is derived from an EMBL/GenBank/DDBJ whole genome shotgun (WGS) entry which is preliminary data.</text>
</comment>
<sequence length="424" mass="45567">MGEISERAAVRRLNDRLGFGGGVPGEGFDAAVARLLGPPSVAVVPPPGLTPPEAATDKKDGGTKDDKAAKKAANKLRAAQELRLTSWWLDRMVAEPTATERLTWFWHGHFATSNQKVRNAQLMYTQNQTFRTHALGRFGDLAQAMVVDPAMIRWLDGNANRKGSPNENLGREFLELFTLGIGHYSEVDVFEGARCLTGWTIKRGATQARFVAARHDGAPKTLFGKTGAYDARGFADLAVAQAASAPFVIGRLWFRLVSATPPSADTMRRLVAAYGSQRDVRALLRAMVAEAVFTDSASALVKQPVEWAVGLLRALRLRPARLDEKTRMKLIAGLRGMGQVPFRPPSVGGWPSGASWLTTSAGVTRLQVAQLLAKAADLDSVTDVQALLGVDGWSTRTKAALGSLKDPVQLTAVAACAPEYVVSG</sequence>